<dbReference type="PROSITE" id="PS51012">
    <property type="entry name" value="ABC_TM2"/>
    <property type="match status" value="1"/>
</dbReference>
<feature type="transmembrane region" description="Helical" evidence="9">
    <location>
        <begin position="62"/>
        <end position="83"/>
    </location>
</feature>
<reference evidence="11 12" key="1">
    <citation type="submission" date="2014-08" db="EMBL/GenBank/DDBJ databases">
        <title>Complete genome sequence of Corynebacterium phocae M408/89/1(T)(=DSM 44612(T)), isolated from the common seal (Phoca vitulina).</title>
        <authorList>
            <person name="Ruckert C."/>
            <person name="Albersmeier A."/>
            <person name="Winkler A."/>
            <person name="Kalinowski J."/>
        </authorList>
    </citation>
    <scope>NUCLEOTIDE SEQUENCE [LARGE SCALE GENOMIC DNA]</scope>
    <source>
        <strain evidence="11 12">M408/89/1</strain>
    </source>
</reference>
<dbReference type="STRING" id="161895.CPHO_03630"/>
<sequence length="291" mass="32663">MSDKTPTKETVVLVDRSKLLALNARPGFRDYLVELWDRRHFIVADARTKAFQSTRNTFLGRIWIIVQPLLDIAIYALIFGLILKTSRGIDNFLGFLTLGVIFFGFFSGGFLGGTRLIQSSKSLIGSFSFPKASLPIAKTLRQLIDNLVPATLAVVFAFLFQWPNGPTWHLVLLPGIYLMLHLTMLGLTLIVARLTAFIPDLAALVSLLSRALFFASGVFFTLDRFSGSPHLQKVISANPGYLYLQAIRDVTIYHQLPTMTTWIQLALWSFGLASVGLLFFWQAEERYPSVR</sequence>
<evidence type="ECO:0000256" key="7">
    <source>
        <dbReference type="ARBA" id="ARBA00022989"/>
    </source>
</evidence>
<dbReference type="GO" id="GO:0015920">
    <property type="term" value="P:lipopolysaccharide transport"/>
    <property type="evidence" value="ECO:0007669"/>
    <property type="project" value="TreeGrafter"/>
</dbReference>
<dbReference type="PANTHER" id="PTHR30413">
    <property type="entry name" value="INNER MEMBRANE TRANSPORT PERMEASE"/>
    <property type="match status" value="1"/>
</dbReference>
<dbReference type="GO" id="GO:0005886">
    <property type="term" value="C:plasma membrane"/>
    <property type="evidence" value="ECO:0007669"/>
    <property type="project" value="UniProtKB-SubCell"/>
</dbReference>
<feature type="transmembrane region" description="Helical" evidence="9">
    <location>
        <begin position="168"/>
        <end position="192"/>
    </location>
</feature>
<comment type="subcellular location">
    <subcellularLocation>
        <location evidence="1">Cell inner membrane</location>
        <topology evidence="1">Multi-pass membrane protein</topology>
    </subcellularLocation>
    <subcellularLocation>
        <location evidence="9">Cell membrane</location>
        <topology evidence="9">Multi-pass membrane protein</topology>
    </subcellularLocation>
</comment>
<feature type="transmembrane region" description="Helical" evidence="9">
    <location>
        <begin position="262"/>
        <end position="281"/>
    </location>
</feature>
<evidence type="ECO:0000256" key="5">
    <source>
        <dbReference type="ARBA" id="ARBA00022519"/>
    </source>
</evidence>
<feature type="transmembrane region" description="Helical" evidence="9">
    <location>
        <begin position="143"/>
        <end position="162"/>
    </location>
</feature>
<organism evidence="11 12">
    <name type="scientific">Corynebacterium phocae</name>
    <dbReference type="NCBI Taxonomy" id="161895"/>
    <lineage>
        <taxon>Bacteria</taxon>
        <taxon>Bacillati</taxon>
        <taxon>Actinomycetota</taxon>
        <taxon>Actinomycetes</taxon>
        <taxon>Mycobacteriales</taxon>
        <taxon>Corynebacteriaceae</taxon>
        <taxon>Corynebacterium</taxon>
    </lineage>
</organism>
<accession>A0A1L7D679</accession>
<gene>
    <name evidence="11" type="ORF">CPHO_03630</name>
</gene>
<evidence type="ECO:0000259" key="10">
    <source>
        <dbReference type="PROSITE" id="PS51012"/>
    </source>
</evidence>
<name>A0A1L7D679_9CORY</name>
<dbReference type="EMBL" id="CP009249">
    <property type="protein sequence ID" value="APT93644.1"/>
    <property type="molecule type" value="Genomic_DNA"/>
</dbReference>
<keyword evidence="8 9" id="KW-0472">Membrane</keyword>
<evidence type="ECO:0000256" key="6">
    <source>
        <dbReference type="ARBA" id="ARBA00022692"/>
    </source>
</evidence>
<feature type="transmembrane region" description="Helical" evidence="9">
    <location>
        <begin position="201"/>
        <end position="222"/>
    </location>
</feature>
<keyword evidence="7 9" id="KW-1133">Transmembrane helix</keyword>
<evidence type="ECO:0000256" key="8">
    <source>
        <dbReference type="ARBA" id="ARBA00023136"/>
    </source>
</evidence>
<keyword evidence="12" id="KW-1185">Reference proteome</keyword>
<dbReference type="KEGG" id="cpho:CPHO_03630"/>
<dbReference type="PANTHER" id="PTHR30413:SF8">
    <property type="entry name" value="TRANSPORT PERMEASE PROTEIN"/>
    <property type="match status" value="1"/>
</dbReference>
<dbReference type="GO" id="GO:0140359">
    <property type="term" value="F:ABC-type transporter activity"/>
    <property type="evidence" value="ECO:0007669"/>
    <property type="project" value="InterPro"/>
</dbReference>
<dbReference type="AlphaFoldDB" id="A0A1L7D679"/>
<keyword evidence="5" id="KW-0997">Cell inner membrane</keyword>
<keyword evidence="3 9" id="KW-0813">Transport</keyword>
<evidence type="ECO:0000256" key="4">
    <source>
        <dbReference type="ARBA" id="ARBA00022475"/>
    </source>
</evidence>
<dbReference type="InterPro" id="IPR047817">
    <property type="entry name" value="ABC2_TM_bact-type"/>
</dbReference>
<dbReference type="Proteomes" id="UP000185491">
    <property type="component" value="Chromosome"/>
</dbReference>
<feature type="transmembrane region" description="Helical" evidence="9">
    <location>
        <begin position="95"/>
        <end position="117"/>
    </location>
</feature>
<dbReference type="InterPro" id="IPR013525">
    <property type="entry name" value="ABC2_TM"/>
</dbReference>
<protein>
    <recommendedName>
        <fullName evidence="9">Transport permease protein</fullName>
    </recommendedName>
</protein>
<evidence type="ECO:0000256" key="1">
    <source>
        <dbReference type="ARBA" id="ARBA00004429"/>
    </source>
</evidence>
<keyword evidence="6 9" id="KW-0812">Transmembrane</keyword>
<evidence type="ECO:0000256" key="9">
    <source>
        <dbReference type="RuleBase" id="RU361157"/>
    </source>
</evidence>
<keyword evidence="4 9" id="KW-1003">Cell membrane</keyword>
<evidence type="ECO:0000313" key="11">
    <source>
        <dbReference type="EMBL" id="APT93644.1"/>
    </source>
</evidence>
<dbReference type="Pfam" id="PF01061">
    <property type="entry name" value="ABC2_membrane"/>
    <property type="match status" value="1"/>
</dbReference>
<evidence type="ECO:0000256" key="3">
    <source>
        <dbReference type="ARBA" id="ARBA00022448"/>
    </source>
</evidence>
<comment type="similarity">
    <text evidence="2 9">Belongs to the ABC-2 integral membrane protein family.</text>
</comment>
<proteinExistence type="inferred from homology"/>
<feature type="domain" description="ABC transmembrane type-2" evidence="10">
    <location>
        <begin position="59"/>
        <end position="283"/>
    </location>
</feature>
<evidence type="ECO:0000313" key="12">
    <source>
        <dbReference type="Proteomes" id="UP000185491"/>
    </source>
</evidence>
<evidence type="ECO:0000256" key="2">
    <source>
        <dbReference type="ARBA" id="ARBA00007783"/>
    </source>
</evidence>